<sequence length="95" mass="10386">MRLGSSGLPSFNGARWTRFGGADCDRMAFPETMGMAETAALPSRAPEAQGGDLYQPSPNHPMAQISLSLRPQRPQSAEIWKGLLDLLLSHRKSDF</sequence>
<dbReference type="WBParaSite" id="GPLIN_001209200">
    <property type="protein sequence ID" value="GPLIN_001209200"/>
    <property type="gene ID" value="GPLIN_001209200"/>
</dbReference>
<evidence type="ECO:0000313" key="2">
    <source>
        <dbReference type="Proteomes" id="UP000050741"/>
    </source>
</evidence>
<evidence type="ECO:0000313" key="3">
    <source>
        <dbReference type="WBParaSite" id="GPLIN_001209200"/>
    </source>
</evidence>
<protein>
    <submittedName>
        <fullName evidence="3">Uncharacterized protein</fullName>
    </submittedName>
</protein>
<keyword evidence="2" id="KW-1185">Reference proteome</keyword>
<reference evidence="2" key="1">
    <citation type="submission" date="2014-05" db="EMBL/GenBank/DDBJ databases">
        <title>The genome and life-stage specific transcriptomes of Globodera pallida elucidate key aspects of plant parasitism by a cyst nematode.</title>
        <authorList>
            <person name="Cotton J.A."/>
            <person name="Lilley C.J."/>
            <person name="Jones L.M."/>
            <person name="Kikuchi T."/>
            <person name="Reid A.J."/>
            <person name="Thorpe P."/>
            <person name="Tsai I.J."/>
            <person name="Beasley H."/>
            <person name="Blok V."/>
            <person name="Cock P.J.A."/>
            <person name="Van den Akker S.E."/>
            <person name="Holroyd N."/>
            <person name="Hunt M."/>
            <person name="Mantelin S."/>
            <person name="Naghra H."/>
            <person name="Pain A."/>
            <person name="Palomares-Rius J.E."/>
            <person name="Zarowiecki M."/>
            <person name="Berriman M."/>
            <person name="Jones J.T."/>
            <person name="Urwin P.E."/>
        </authorList>
    </citation>
    <scope>NUCLEOTIDE SEQUENCE [LARGE SCALE GENOMIC DNA]</scope>
    <source>
        <strain evidence="2">Lindley</strain>
    </source>
</reference>
<feature type="region of interest" description="Disordered" evidence="1">
    <location>
        <begin position="35"/>
        <end position="62"/>
    </location>
</feature>
<reference evidence="3" key="2">
    <citation type="submission" date="2016-06" db="UniProtKB">
        <authorList>
            <consortium name="WormBaseParasite"/>
        </authorList>
    </citation>
    <scope>IDENTIFICATION</scope>
</reference>
<dbReference type="Proteomes" id="UP000050741">
    <property type="component" value="Unassembled WGS sequence"/>
</dbReference>
<dbReference type="AlphaFoldDB" id="A0A183CGT7"/>
<accession>A0A183CGT7</accession>
<evidence type="ECO:0000256" key="1">
    <source>
        <dbReference type="SAM" id="MobiDB-lite"/>
    </source>
</evidence>
<name>A0A183CGT7_GLOPA</name>
<organism evidence="2 3">
    <name type="scientific">Globodera pallida</name>
    <name type="common">Potato cyst nematode worm</name>
    <name type="synonym">Heterodera pallida</name>
    <dbReference type="NCBI Taxonomy" id="36090"/>
    <lineage>
        <taxon>Eukaryota</taxon>
        <taxon>Metazoa</taxon>
        <taxon>Ecdysozoa</taxon>
        <taxon>Nematoda</taxon>
        <taxon>Chromadorea</taxon>
        <taxon>Rhabditida</taxon>
        <taxon>Tylenchina</taxon>
        <taxon>Tylenchomorpha</taxon>
        <taxon>Tylenchoidea</taxon>
        <taxon>Heteroderidae</taxon>
        <taxon>Heteroderinae</taxon>
        <taxon>Globodera</taxon>
    </lineage>
</organism>
<proteinExistence type="predicted"/>